<dbReference type="HAMAP" id="MF_00735">
    <property type="entry name" value="Methyltr_PrmA"/>
    <property type="match status" value="1"/>
</dbReference>
<dbReference type="EMBL" id="QRTC01000002">
    <property type="protein sequence ID" value="RGQ44280.1"/>
    <property type="molecule type" value="Genomic_DNA"/>
</dbReference>
<comment type="caution">
    <text evidence="7">The sequence shown here is derived from an EMBL/GenBank/DDBJ whole genome shotgun (WGS) entry which is preliminary data.</text>
</comment>
<feature type="binding site" evidence="6">
    <location>
        <position position="156"/>
    </location>
    <ligand>
        <name>S-adenosyl-L-methionine</name>
        <dbReference type="ChEBI" id="CHEBI:59789"/>
    </ligand>
</feature>
<evidence type="ECO:0000313" key="8">
    <source>
        <dbReference type="Proteomes" id="UP000284751"/>
    </source>
</evidence>
<dbReference type="Pfam" id="PF06325">
    <property type="entry name" value="PrmA"/>
    <property type="match status" value="1"/>
</dbReference>
<dbReference type="Proteomes" id="UP000284751">
    <property type="component" value="Unassembled WGS sequence"/>
</dbReference>
<dbReference type="Gene3D" id="3.40.50.150">
    <property type="entry name" value="Vaccinia Virus protein VP39"/>
    <property type="match status" value="1"/>
</dbReference>
<gene>
    <name evidence="6" type="primary">prmA</name>
    <name evidence="7" type="ORF">DWY99_01175</name>
</gene>
<sequence>MEWTEIIMKVPSAQLEQAADMAQMAVDGGIYVEDYSHLEEEAREIAHIDLIDEELLAKDREHGLVHLYINPEENPKEALAFLRERCAGEGIDCEFSVESCAEEDWINNWKQYFHPIPVGEKLLIRPTWEEAYDPQGRTVLHLEPGLAFGTGTHETTRLCLELLEKYLKPGMSLLDVGCGSGILSVAGLLLGAEKAVGVDIDALAVKTAGENAQTNGVEEKFQGICGNLTDQVDGKYELVVANIVADIIILLTKDIGRYLNPDSIYLMSGIIDTRVQEVRDALEPRFTILEERQEKGWFALAAKQKS</sequence>
<evidence type="ECO:0000256" key="4">
    <source>
        <dbReference type="ARBA" id="ARBA00022679"/>
    </source>
</evidence>
<keyword evidence="7" id="KW-0687">Ribonucleoprotein</keyword>
<dbReference type="InterPro" id="IPR004498">
    <property type="entry name" value="Ribosomal_PrmA_MeTrfase"/>
</dbReference>
<protein>
    <recommendedName>
        <fullName evidence="6">Ribosomal protein L11 methyltransferase</fullName>
        <shortName evidence="6">L11 Mtase</shortName>
        <ecNumber evidence="6">2.1.1.-</ecNumber>
    </recommendedName>
</protein>
<feature type="binding site" evidence="6">
    <location>
        <position position="242"/>
    </location>
    <ligand>
        <name>S-adenosyl-L-methionine</name>
        <dbReference type="ChEBI" id="CHEBI:59789"/>
    </ligand>
</feature>
<keyword evidence="4 6" id="KW-0808">Transferase</keyword>
<evidence type="ECO:0000256" key="2">
    <source>
        <dbReference type="ARBA" id="ARBA00022490"/>
    </source>
</evidence>
<feature type="binding site" evidence="6">
    <location>
        <position position="199"/>
    </location>
    <ligand>
        <name>S-adenosyl-L-methionine</name>
        <dbReference type="ChEBI" id="CHEBI:59789"/>
    </ligand>
</feature>
<dbReference type="GO" id="GO:0016279">
    <property type="term" value="F:protein-lysine N-methyltransferase activity"/>
    <property type="evidence" value="ECO:0007669"/>
    <property type="project" value="RHEA"/>
</dbReference>
<feature type="binding site" evidence="6">
    <location>
        <position position="177"/>
    </location>
    <ligand>
        <name>S-adenosyl-L-methionine</name>
        <dbReference type="ChEBI" id="CHEBI:59789"/>
    </ligand>
</feature>
<comment type="function">
    <text evidence="6">Methylates ribosomal protein L11.</text>
</comment>
<evidence type="ECO:0000256" key="6">
    <source>
        <dbReference type="HAMAP-Rule" id="MF_00735"/>
    </source>
</evidence>
<dbReference type="PANTHER" id="PTHR43648">
    <property type="entry name" value="ELECTRON TRANSFER FLAVOPROTEIN BETA SUBUNIT LYSINE METHYLTRANSFERASE"/>
    <property type="match status" value="1"/>
</dbReference>
<dbReference type="AlphaFoldDB" id="A0A412B0Z3"/>
<comment type="catalytic activity">
    <reaction evidence="6">
        <text>L-lysyl-[protein] + 3 S-adenosyl-L-methionine = N(6),N(6),N(6)-trimethyl-L-lysyl-[protein] + 3 S-adenosyl-L-homocysteine + 3 H(+)</text>
        <dbReference type="Rhea" id="RHEA:54192"/>
        <dbReference type="Rhea" id="RHEA-COMP:9752"/>
        <dbReference type="Rhea" id="RHEA-COMP:13826"/>
        <dbReference type="ChEBI" id="CHEBI:15378"/>
        <dbReference type="ChEBI" id="CHEBI:29969"/>
        <dbReference type="ChEBI" id="CHEBI:57856"/>
        <dbReference type="ChEBI" id="CHEBI:59789"/>
        <dbReference type="ChEBI" id="CHEBI:61961"/>
    </reaction>
</comment>
<proteinExistence type="inferred from homology"/>
<keyword evidence="3 6" id="KW-0489">Methyltransferase</keyword>
<dbReference type="NCBIfam" id="TIGR00406">
    <property type="entry name" value="prmA"/>
    <property type="match status" value="1"/>
</dbReference>
<comment type="subcellular location">
    <subcellularLocation>
        <location evidence="6">Cytoplasm</location>
    </subcellularLocation>
</comment>
<dbReference type="EC" id="2.1.1.-" evidence="6"/>
<dbReference type="InterPro" id="IPR050078">
    <property type="entry name" value="Ribosomal_L11_MeTrfase_PrmA"/>
</dbReference>
<dbReference type="PIRSF" id="PIRSF000401">
    <property type="entry name" value="RPL11_MTase"/>
    <property type="match status" value="1"/>
</dbReference>
<keyword evidence="5 6" id="KW-0949">S-adenosyl-L-methionine</keyword>
<keyword evidence="2 6" id="KW-0963">Cytoplasm</keyword>
<dbReference type="GO" id="GO:0032259">
    <property type="term" value="P:methylation"/>
    <property type="evidence" value="ECO:0007669"/>
    <property type="project" value="UniProtKB-KW"/>
</dbReference>
<comment type="similarity">
    <text evidence="1 6">Belongs to the methyltransferase superfamily. PrmA family.</text>
</comment>
<dbReference type="CDD" id="cd02440">
    <property type="entry name" value="AdoMet_MTases"/>
    <property type="match status" value="1"/>
</dbReference>
<organism evidence="7 8">
    <name type="scientific">[Clostridium] leptum</name>
    <dbReference type="NCBI Taxonomy" id="1535"/>
    <lineage>
        <taxon>Bacteria</taxon>
        <taxon>Bacillati</taxon>
        <taxon>Bacillota</taxon>
        <taxon>Clostridia</taxon>
        <taxon>Eubacteriales</taxon>
        <taxon>Oscillospiraceae</taxon>
        <taxon>Oscillospiraceae incertae sedis</taxon>
    </lineage>
</organism>
<dbReference type="InterPro" id="IPR029063">
    <property type="entry name" value="SAM-dependent_MTases_sf"/>
</dbReference>
<dbReference type="GO" id="GO:0005840">
    <property type="term" value="C:ribosome"/>
    <property type="evidence" value="ECO:0007669"/>
    <property type="project" value="UniProtKB-KW"/>
</dbReference>
<dbReference type="SUPFAM" id="SSF53335">
    <property type="entry name" value="S-adenosyl-L-methionine-dependent methyltransferases"/>
    <property type="match status" value="1"/>
</dbReference>
<evidence type="ECO:0000256" key="5">
    <source>
        <dbReference type="ARBA" id="ARBA00022691"/>
    </source>
</evidence>
<dbReference type="GO" id="GO:0005737">
    <property type="term" value="C:cytoplasm"/>
    <property type="evidence" value="ECO:0007669"/>
    <property type="project" value="UniProtKB-SubCell"/>
</dbReference>
<keyword evidence="7" id="KW-0689">Ribosomal protein</keyword>
<evidence type="ECO:0000256" key="3">
    <source>
        <dbReference type="ARBA" id="ARBA00022603"/>
    </source>
</evidence>
<evidence type="ECO:0000256" key="1">
    <source>
        <dbReference type="ARBA" id="ARBA00009741"/>
    </source>
</evidence>
<dbReference type="PANTHER" id="PTHR43648:SF1">
    <property type="entry name" value="ELECTRON TRANSFER FLAVOPROTEIN BETA SUBUNIT LYSINE METHYLTRANSFERASE"/>
    <property type="match status" value="1"/>
</dbReference>
<name>A0A412B0Z3_9FIRM</name>
<reference evidence="7 8" key="1">
    <citation type="submission" date="2018-08" db="EMBL/GenBank/DDBJ databases">
        <title>A genome reference for cultivated species of the human gut microbiota.</title>
        <authorList>
            <person name="Zou Y."/>
            <person name="Xue W."/>
            <person name="Luo G."/>
        </authorList>
    </citation>
    <scope>NUCLEOTIDE SEQUENCE [LARGE SCALE GENOMIC DNA]</scope>
    <source>
        <strain evidence="7 8">AF28-26</strain>
    </source>
</reference>
<evidence type="ECO:0000313" key="7">
    <source>
        <dbReference type="EMBL" id="RGQ44280.1"/>
    </source>
</evidence>
<accession>A0A412B0Z3</accession>